<keyword evidence="1" id="KW-0346">Stress response</keyword>
<gene>
    <name evidence="5" type="primary">CRYAA_1</name>
    <name evidence="5" type="ORF">AVEN_170702_1</name>
</gene>
<dbReference type="Proteomes" id="UP000499080">
    <property type="component" value="Unassembled WGS sequence"/>
</dbReference>
<dbReference type="GO" id="GO:0042026">
    <property type="term" value="P:protein refolding"/>
    <property type="evidence" value="ECO:0007669"/>
    <property type="project" value="TreeGrafter"/>
</dbReference>
<dbReference type="OrthoDB" id="1431247at2759"/>
<dbReference type="InterPro" id="IPR002068">
    <property type="entry name" value="A-crystallin/Hsp20_dom"/>
</dbReference>
<dbReference type="GO" id="GO:0051082">
    <property type="term" value="F:unfolded protein binding"/>
    <property type="evidence" value="ECO:0007669"/>
    <property type="project" value="TreeGrafter"/>
</dbReference>
<dbReference type="PANTHER" id="PTHR45640:SF13">
    <property type="entry name" value="HEAT SHOCK PROTEIN 22-RELATED"/>
    <property type="match status" value="1"/>
</dbReference>
<proteinExistence type="inferred from homology"/>
<dbReference type="PROSITE" id="PS01031">
    <property type="entry name" value="SHSP"/>
    <property type="match status" value="1"/>
</dbReference>
<evidence type="ECO:0000259" key="4">
    <source>
        <dbReference type="PROSITE" id="PS01031"/>
    </source>
</evidence>
<name>A0A4Y2QZJ1_ARAVE</name>
<evidence type="ECO:0000256" key="1">
    <source>
        <dbReference type="ARBA" id="ARBA00023016"/>
    </source>
</evidence>
<dbReference type="GO" id="GO:0005634">
    <property type="term" value="C:nucleus"/>
    <property type="evidence" value="ECO:0007669"/>
    <property type="project" value="TreeGrafter"/>
</dbReference>
<dbReference type="GO" id="GO:0009408">
    <property type="term" value="P:response to heat"/>
    <property type="evidence" value="ECO:0007669"/>
    <property type="project" value="TreeGrafter"/>
</dbReference>
<reference evidence="5 6" key="1">
    <citation type="journal article" date="2019" name="Sci. Rep.">
        <title>Orb-weaving spider Araneus ventricosus genome elucidates the spidroin gene catalogue.</title>
        <authorList>
            <person name="Kono N."/>
            <person name="Nakamura H."/>
            <person name="Ohtoshi R."/>
            <person name="Moran D.A.P."/>
            <person name="Shinohara A."/>
            <person name="Yoshida Y."/>
            <person name="Fujiwara M."/>
            <person name="Mori M."/>
            <person name="Tomita M."/>
            <person name="Arakawa K."/>
        </authorList>
    </citation>
    <scope>NUCLEOTIDE SEQUENCE [LARGE SCALE GENOMIC DNA]</scope>
</reference>
<dbReference type="GO" id="GO:0005737">
    <property type="term" value="C:cytoplasm"/>
    <property type="evidence" value="ECO:0007669"/>
    <property type="project" value="TreeGrafter"/>
</dbReference>
<dbReference type="CDD" id="cd06526">
    <property type="entry name" value="metazoan_ACD"/>
    <property type="match status" value="1"/>
</dbReference>
<dbReference type="PRINTS" id="PR00299">
    <property type="entry name" value="ACRYSTALLIN"/>
</dbReference>
<evidence type="ECO:0000256" key="2">
    <source>
        <dbReference type="PROSITE-ProRule" id="PRU00285"/>
    </source>
</evidence>
<accession>A0A4Y2QZJ1</accession>
<evidence type="ECO:0000313" key="5">
    <source>
        <dbReference type="EMBL" id="GBN68773.1"/>
    </source>
</evidence>
<feature type="domain" description="SHSP" evidence="4">
    <location>
        <begin position="41"/>
        <end position="139"/>
    </location>
</feature>
<keyword evidence="6" id="KW-1185">Reference proteome</keyword>
<dbReference type="PANTHER" id="PTHR45640">
    <property type="entry name" value="HEAT SHOCK PROTEIN HSP-12.2-RELATED"/>
    <property type="match status" value="1"/>
</dbReference>
<sequence length="139" mass="16491">MKSSGQVIALAIWRRFKSVYQLLDFNPTCFQYWNQNERLRRQANIADSGKSEAKNDKDIFQIDLNVSQFKPEELDLKVCDKYVVIHGKHDEKSDEHGFVSREFTRRYMLPTTCETEISVLLSVLIEYSQSWRQKKRSKH</sequence>
<dbReference type="Gene3D" id="2.60.40.790">
    <property type="match status" value="1"/>
</dbReference>
<organism evidence="5 6">
    <name type="scientific">Araneus ventricosus</name>
    <name type="common">Orbweaver spider</name>
    <name type="synonym">Epeira ventricosa</name>
    <dbReference type="NCBI Taxonomy" id="182803"/>
    <lineage>
        <taxon>Eukaryota</taxon>
        <taxon>Metazoa</taxon>
        <taxon>Ecdysozoa</taxon>
        <taxon>Arthropoda</taxon>
        <taxon>Chelicerata</taxon>
        <taxon>Arachnida</taxon>
        <taxon>Araneae</taxon>
        <taxon>Araneomorphae</taxon>
        <taxon>Entelegynae</taxon>
        <taxon>Araneoidea</taxon>
        <taxon>Araneidae</taxon>
        <taxon>Araneus</taxon>
    </lineage>
</organism>
<dbReference type="SUPFAM" id="SSF49764">
    <property type="entry name" value="HSP20-like chaperones"/>
    <property type="match status" value="1"/>
</dbReference>
<comment type="similarity">
    <text evidence="2 3">Belongs to the small heat shock protein (HSP20) family.</text>
</comment>
<comment type="caution">
    <text evidence="5">The sequence shown here is derived from an EMBL/GenBank/DDBJ whole genome shotgun (WGS) entry which is preliminary data.</text>
</comment>
<dbReference type="Pfam" id="PF00011">
    <property type="entry name" value="HSP20"/>
    <property type="match status" value="1"/>
</dbReference>
<evidence type="ECO:0000313" key="6">
    <source>
        <dbReference type="Proteomes" id="UP000499080"/>
    </source>
</evidence>
<dbReference type="EMBL" id="BGPR01015315">
    <property type="protein sequence ID" value="GBN68773.1"/>
    <property type="molecule type" value="Genomic_DNA"/>
</dbReference>
<dbReference type="InterPro" id="IPR008978">
    <property type="entry name" value="HSP20-like_chaperone"/>
</dbReference>
<protein>
    <submittedName>
        <fullName evidence="5">Alpha-crystallin A chain</fullName>
    </submittedName>
</protein>
<dbReference type="AlphaFoldDB" id="A0A4Y2QZJ1"/>
<dbReference type="InterPro" id="IPR001436">
    <property type="entry name" value="Alpha-crystallin/sHSP_animal"/>
</dbReference>
<evidence type="ECO:0000256" key="3">
    <source>
        <dbReference type="RuleBase" id="RU003616"/>
    </source>
</evidence>